<evidence type="ECO:0000313" key="1">
    <source>
        <dbReference type="EMBL" id="TXE11036.1"/>
    </source>
</evidence>
<dbReference type="Proteomes" id="UP000321935">
    <property type="component" value="Unassembled WGS sequence"/>
</dbReference>
<dbReference type="AlphaFoldDB" id="A0A5C7AQJ1"/>
<dbReference type="RefSeq" id="WP_146918064.1">
    <property type="nucleotide sequence ID" value="NZ_VORW01000007.1"/>
</dbReference>
<accession>A0A5C7AQJ1</accession>
<reference evidence="1 2" key="1">
    <citation type="submission" date="2019-08" db="EMBL/GenBank/DDBJ databases">
        <title>Genomes sequence of Algoriphagus aquimarinus ACAM450.</title>
        <authorList>
            <person name="Bowman J.P."/>
        </authorList>
    </citation>
    <scope>NUCLEOTIDE SEQUENCE [LARGE SCALE GENOMIC DNA]</scope>
    <source>
        <strain evidence="1 2">ACAM 450</strain>
    </source>
</reference>
<organism evidence="1 2">
    <name type="scientific">Algoriphagus aquimarinus</name>
    <dbReference type="NCBI Taxonomy" id="237018"/>
    <lineage>
        <taxon>Bacteria</taxon>
        <taxon>Pseudomonadati</taxon>
        <taxon>Bacteroidota</taxon>
        <taxon>Cytophagia</taxon>
        <taxon>Cytophagales</taxon>
        <taxon>Cyclobacteriaceae</taxon>
        <taxon>Algoriphagus</taxon>
    </lineage>
</organism>
<evidence type="ECO:0000313" key="2">
    <source>
        <dbReference type="Proteomes" id="UP000321935"/>
    </source>
</evidence>
<dbReference type="OrthoDB" id="979576at2"/>
<dbReference type="EMBL" id="VORW01000007">
    <property type="protein sequence ID" value="TXE11036.1"/>
    <property type="molecule type" value="Genomic_DNA"/>
</dbReference>
<proteinExistence type="predicted"/>
<comment type="caution">
    <text evidence="1">The sequence shown here is derived from an EMBL/GenBank/DDBJ whole genome shotgun (WGS) entry which is preliminary data.</text>
</comment>
<sequence>MTKNKIRLILVALGAIFLSISLIAIVKEFGKDESKTQLETYFEPNQIEELNKLTEFVIGQIIKDCGGDQASCFNKYFDRFNGYDYEITGISKSKQSELLDSLSPVLFSDIWAICKGTRSYSEDSVVNVESLCPKTGGRFGSFLIDYCSNNNRLAAYGNTFEMAGDYPPSMTVQLLENPSTFDLSSKEELLLISVHLLTLNSEHTIIESIPND</sequence>
<name>A0A5C7AQJ1_9BACT</name>
<protein>
    <submittedName>
        <fullName evidence="1">Uncharacterized protein</fullName>
    </submittedName>
</protein>
<gene>
    <name evidence="1" type="ORF">ESV85_12460</name>
</gene>